<protein>
    <submittedName>
        <fullName evidence="3">Nucleoside recognition protein</fullName>
    </submittedName>
</protein>
<evidence type="ECO:0000259" key="2">
    <source>
        <dbReference type="Pfam" id="PF07670"/>
    </source>
</evidence>
<sequence>MITIDTFKRGLTNGIATLLDLMKILVPVYIIVQVLSLSGLLNIIAEFFAPVMSVFGLPGEASLIMILSYFSGTYAALGALAAIELTGFQISTIAIMSSIAHNLITEGAVVKKLGVSTFASTSVRLFFSLLMGFLFYRIFG</sequence>
<dbReference type="EMBL" id="JACBNQ010000010">
    <property type="protein sequence ID" value="NYB74467.1"/>
    <property type="molecule type" value="Genomic_DNA"/>
</dbReference>
<reference evidence="3" key="1">
    <citation type="submission" date="2020-07" db="EMBL/GenBank/DDBJ databases">
        <title>Genomic analysis of a strain of Sedimentibacter Hydroxybenzoicus DSM7310.</title>
        <authorList>
            <person name="Ma S."/>
        </authorList>
    </citation>
    <scope>NUCLEOTIDE SEQUENCE</scope>
    <source>
        <strain evidence="3">DSM 7310</strain>
    </source>
</reference>
<dbReference type="RefSeq" id="WP_179238177.1">
    <property type="nucleotide sequence ID" value="NZ_JACBNQ010000010.1"/>
</dbReference>
<keyword evidence="1" id="KW-0812">Transmembrane</keyword>
<accession>A0A974GWG5</accession>
<evidence type="ECO:0000313" key="4">
    <source>
        <dbReference type="Proteomes" id="UP000611629"/>
    </source>
</evidence>
<dbReference type="Proteomes" id="UP000611629">
    <property type="component" value="Unassembled WGS sequence"/>
</dbReference>
<dbReference type="Pfam" id="PF07670">
    <property type="entry name" value="Gate"/>
    <property type="match status" value="1"/>
</dbReference>
<keyword evidence="1" id="KW-1133">Transmembrane helix</keyword>
<comment type="caution">
    <text evidence="3">The sequence shown here is derived from an EMBL/GenBank/DDBJ whole genome shotgun (WGS) entry which is preliminary data.</text>
</comment>
<evidence type="ECO:0000313" key="3">
    <source>
        <dbReference type="EMBL" id="NYB74467.1"/>
    </source>
</evidence>
<keyword evidence="1" id="KW-0472">Membrane</keyword>
<feature type="transmembrane region" description="Helical" evidence="1">
    <location>
        <begin position="122"/>
        <end position="139"/>
    </location>
</feature>
<evidence type="ECO:0000256" key="1">
    <source>
        <dbReference type="SAM" id="Phobius"/>
    </source>
</evidence>
<feature type="domain" description="Nucleoside transporter/FeoB GTPase Gate" evidence="2">
    <location>
        <begin position="19"/>
        <end position="105"/>
    </location>
</feature>
<gene>
    <name evidence="3" type="ORF">HZF24_10000</name>
</gene>
<name>A0A974GWG5_SEDHY</name>
<proteinExistence type="predicted"/>
<feature type="transmembrane region" description="Helical" evidence="1">
    <location>
        <begin position="28"/>
        <end position="49"/>
    </location>
</feature>
<dbReference type="AlphaFoldDB" id="A0A974GWG5"/>
<organism evidence="3 4">
    <name type="scientific">Sedimentibacter hydroxybenzoicus DSM 7310</name>
    <dbReference type="NCBI Taxonomy" id="1123245"/>
    <lineage>
        <taxon>Bacteria</taxon>
        <taxon>Bacillati</taxon>
        <taxon>Bacillota</taxon>
        <taxon>Tissierellia</taxon>
        <taxon>Sedimentibacter</taxon>
    </lineage>
</organism>
<keyword evidence="4" id="KW-1185">Reference proteome</keyword>
<dbReference type="InterPro" id="IPR011642">
    <property type="entry name" value="Gate_dom"/>
</dbReference>